<accession>A0A8G2BUA1</accession>
<dbReference type="RefSeq" id="WP_103982400.1">
    <property type="nucleotide sequence ID" value="NZ_FNVS01000002.1"/>
</dbReference>
<protein>
    <submittedName>
        <fullName evidence="1">Uncharacterized protein</fullName>
    </submittedName>
</protein>
<dbReference type="EMBL" id="FNVS01000002">
    <property type="protein sequence ID" value="SEF53077.1"/>
    <property type="molecule type" value="Genomic_DNA"/>
</dbReference>
<dbReference type="AlphaFoldDB" id="A0A8G2BUA1"/>
<comment type="caution">
    <text evidence="1">The sequence shown here is derived from an EMBL/GenBank/DDBJ whole genome shotgun (WGS) entry which is preliminary data.</text>
</comment>
<evidence type="ECO:0000313" key="2">
    <source>
        <dbReference type="Proteomes" id="UP000236725"/>
    </source>
</evidence>
<dbReference type="Proteomes" id="UP000236725">
    <property type="component" value="Unassembled WGS sequence"/>
</dbReference>
<keyword evidence="2" id="KW-1185">Reference proteome</keyword>
<gene>
    <name evidence="1" type="ORF">SAMN05444001_102109</name>
</gene>
<sequence>MKSVTLTLLAILCLSCSKEETDYINCKTSKEVVQKFHSYFCYPVDKLTCQLDGYMDGEYVVQVTSSDVPCQLFSDITGIKIVLKDSYEYSFVSDDGIFIRINGKRTSENAIYATWRINIPEIPGVSIIHFASQDIANGTNGEPVGGVPVIFVAGTQYEVRVLFTPGGLGDLSYNDDIFRGILQEQKQTGF</sequence>
<reference evidence="1 2" key="1">
    <citation type="submission" date="2016-10" db="EMBL/GenBank/DDBJ databases">
        <authorList>
            <person name="Varghese N."/>
            <person name="Submissions S."/>
        </authorList>
    </citation>
    <scope>NUCLEOTIDE SEQUENCE [LARGE SCALE GENOMIC DNA]</scope>
    <source>
        <strain evidence="1 2">DSM 29073</strain>
    </source>
</reference>
<proteinExistence type="predicted"/>
<organism evidence="1 2">
    <name type="scientific">Parabacteroides chinchillae</name>
    <dbReference type="NCBI Taxonomy" id="871327"/>
    <lineage>
        <taxon>Bacteria</taxon>
        <taxon>Pseudomonadati</taxon>
        <taxon>Bacteroidota</taxon>
        <taxon>Bacteroidia</taxon>
        <taxon>Bacteroidales</taxon>
        <taxon>Tannerellaceae</taxon>
        <taxon>Parabacteroides</taxon>
    </lineage>
</organism>
<name>A0A8G2BUA1_9BACT</name>
<evidence type="ECO:0000313" key="1">
    <source>
        <dbReference type="EMBL" id="SEF53077.1"/>
    </source>
</evidence>